<evidence type="ECO:0000256" key="1">
    <source>
        <dbReference type="ARBA" id="ARBA00005854"/>
    </source>
</evidence>
<keyword evidence="8" id="KW-1185">Reference proteome</keyword>
<dbReference type="EMBL" id="SSOB01000015">
    <property type="protein sequence ID" value="THF78803.1"/>
    <property type="molecule type" value="Genomic_DNA"/>
</dbReference>
<dbReference type="PANTHER" id="PTHR43761">
    <property type="entry name" value="D-ISOMER SPECIFIC 2-HYDROXYACID DEHYDROGENASE FAMILY PROTEIN (AFU_ORTHOLOGUE AFUA_1G13630)"/>
    <property type="match status" value="1"/>
</dbReference>
<evidence type="ECO:0000313" key="7">
    <source>
        <dbReference type="EMBL" id="THF78803.1"/>
    </source>
</evidence>
<dbReference type="AlphaFoldDB" id="A0A4S4BWH8"/>
<keyword evidence="2 4" id="KW-0560">Oxidoreductase</keyword>
<feature type="domain" description="D-isomer specific 2-hydroxyacid dehydrogenase NAD-binding" evidence="6">
    <location>
        <begin position="107"/>
        <end position="294"/>
    </location>
</feature>
<dbReference type="OrthoDB" id="9805416at2"/>
<dbReference type="InterPro" id="IPR036291">
    <property type="entry name" value="NAD(P)-bd_dom_sf"/>
</dbReference>
<dbReference type="RefSeq" id="WP_136370391.1">
    <property type="nucleotide sequence ID" value="NZ_SSOB01000015.1"/>
</dbReference>
<organism evidence="7 8">
    <name type="scientific">Cohnella fermenti</name>
    <dbReference type="NCBI Taxonomy" id="2565925"/>
    <lineage>
        <taxon>Bacteria</taxon>
        <taxon>Bacillati</taxon>
        <taxon>Bacillota</taxon>
        <taxon>Bacilli</taxon>
        <taxon>Bacillales</taxon>
        <taxon>Paenibacillaceae</taxon>
        <taxon>Cohnella</taxon>
    </lineage>
</organism>
<reference evidence="7 8" key="1">
    <citation type="submission" date="2019-04" db="EMBL/GenBank/DDBJ databases">
        <title>Cohnella sp. nov. isolated from preserved vegetables.</title>
        <authorList>
            <person name="Lin S.-Y."/>
            <person name="Hung M.-H."/>
            <person name="Young C.-C."/>
        </authorList>
    </citation>
    <scope>NUCLEOTIDE SEQUENCE [LARGE SCALE GENOMIC DNA]</scope>
    <source>
        <strain evidence="7 8">CC-MHH1044</strain>
    </source>
</reference>
<gene>
    <name evidence="7" type="ORF">E6C55_13865</name>
</gene>
<protein>
    <submittedName>
        <fullName evidence="7">D-2-hydroxyacid dehydrogenase</fullName>
    </submittedName>
</protein>
<feature type="domain" description="D-isomer specific 2-hydroxyacid dehydrogenase catalytic" evidence="5">
    <location>
        <begin position="17"/>
        <end position="324"/>
    </location>
</feature>
<comment type="caution">
    <text evidence="7">The sequence shown here is derived from an EMBL/GenBank/DDBJ whole genome shotgun (WGS) entry which is preliminary data.</text>
</comment>
<dbReference type="Proteomes" id="UP000310636">
    <property type="component" value="Unassembled WGS sequence"/>
</dbReference>
<dbReference type="PANTHER" id="PTHR43761:SF1">
    <property type="entry name" value="D-ISOMER SPECIFIC 2-HYDROXYACID DEHYDROGENASE CATALYTIC DOMAIN-CONTAINING PROTEIN-RELATED"/>
    <property type="match status" value="1"/>
</dbReference>
<keyword evidence="3" id="KW-0520">NAD</keyword>
<evidence type="ECO:0000313" key="8">
    <source>
        <dbReference type="Proteomes" id="UP000310636"/>
    </source>
</evidence>
<dbReference type="Pfam" id="PF02826">
    <property type="entry name" value="2-Hacid_dh_C"/>
    <property type="match status" value="1"/>
</dbReference>
<dbReference type="PROSITE" id="PS00670">
    <property type="entry name" value="D_2_HYDROXYACID_DH_2"/>
    <property type="match status" value="1"/>
</dbReference>
<evidence type="ECO:0000256" key="2">
    <source>
        <dbReference type="ARBA" id="ARBA00023002"/>
    </source>
</evidence>
<name>A0A4S4BWH8_9BACL</name>
<dbReference type="InterPro" id="IPR050418">
    <property type="entry name" value="D-iso_2-hydroxyacid_DH_PdxB"/>
</dbReference>
<dbReference type="Pfam" id="PF00389">
    <property type="entry name" value="2-Hacid_dh"/>
    <property type="match status" value="1"/>
</dbReference>
<comment type="similarity">
    <text evidence="1 4">Belongs to the D-isomer specific 2-hydroxyacid dehydrogenase family.</text>
</comment>
<dbReference type="FunFam" id="3.40.50.720:FF:000203">
    <property type="entry name" value="D-3-phosphoglycerate dehydrogenase (SerA)"/>
    <property type="match status" value="1"/>
</dbReference>
<dbReference type="InterPro" id="IPR006140">
    <property type="entry name" value="D-isomer_DH_NAD-bd"/>
</dbReference>
<dbReference type="GO" id="GO:0016616">
    <property type="term" value="F:oxidoreductase activity, acting on the CH-OH group of donors, NAD or NADP as acceptor"/>
    <property type="evidence" value="ECO:0007669"/>
    <property type="project" value="InterPro"/>
</dbReference>
<accession>A0A4S4BWH8</accession>
<dbReference type="GO" id="GO:0051287">
    <property type="term" value="F:NAD binding"/>
    <property type="evidence" value="ECO:0007669"/>
    <property type="project" value="InterPro"/>
</dbReference>
<dbReference type="SUPFAM" id="SSF52283">
    <property type="entry name" value="Formate/glycerate dehydrogenase catalytic domain-like"/>
    <property type="match status" value="1"/>
</dbReference>
<dbReference type="SUPFAM" id="SSF51735">
    <property type="entry name" value="NAD(P)-binding Rossmann-fold domains"/>
    <property type="match status" value="1"/>
</dbReference>
<evidence type="ECO:0000256" key="3">
    <source>
        <dbReference type="ARBA" id="ARBA00023027"/>
    </source>
</evidence>
<dbReference type="CDD" id="cd12162">
    <property type="entry name" value="2-Hacid_dh_4"/>
    <property type="match status" value="1"/>
</dbReference>
<proteinExistence type="inferred from homology"/>
<dbReference type="InterPro" id="IPR029753">
    <property type="entry name" value="D-isomer_DH_CS"/>
</dbReference>
<dbReference type="InterPro" id="IPR006139">
    <property type="entry name" value="D-isomer_2_OHA_DH_cat_dom"/>
</dbReference>
<evidence type="ECO:0000256" key="4">
    <source>
        <dbReference type="RuleBase" id="RU003719"/>
    </source>
</evidence>
<dbReference type="Gene3D" id="3.40.50.720">
    <property type="entry name" value="NAD(P)-binding Rossmann-like Domain"/>
    <property type="match status" value="2"/>
</dbReference>
<evidence type="ECO:0000259" key="5">
    <source>
        <dbReference type="Pfam" id="PF00389"/>
    </source>
</evidence>
<evidence type="ECO:0000259" key="6">
    <source>
        <dbReference type="Pfam" id="PF02826"/>
    </source>
</evidence>
<sequence length="325" mass="34203">MRIVVLDGYALNPGDLSWEELRKLGDVVVHDRTPAELIAERSRGASVLLTNKTPLRADTIALLPELTYIGVLATGYDIIDITAASERGITVTNVPSYGTESVAQFVMALLLELCHRIGDHSESARSGEWAASPDFCYWHSPLAELAGKTMGIVGMGRIGESVARIAAAFGMRVIASGRPGTAGTNAGAPPAIAPHVPRVPLDVLLREADAISLHCPLTPQTERLINRDTIALMKPGARLINTARGKLIAEADLAAALNEGRLAGAAVDVLSTEPPAADNPLLSARNCIVTPHIAWATAEARKRLMDIAVANLRGFAGGAPANVVS</sequence>